<gene>
    <name evidence="11" type="ORF">HHI36_016261</name>
</gene>
<organism evidence="11 12">
    <name type="scientific">Cryptolaemus montrouzieri</name>
    <dbReference type="NCBI Taxonomy" id="559131"/>
    <lineage>
        <taxon>Eukaryota</taxon>
        <taxon>Metazoa</taxon>
        <taxon>Ecdysozoa</taxon>
        <taxon>Arthropoda</taxon>
        <taxon>Hexapoda</taxon>
        <taxon>Insecta</taxon>
        <taxon>Pterygota</taxon>
        <taxon>Neoptera</taxon>
        <taxon>Endopterygota</taxon>
        <taxon>Coleoptera</taxon>
        <taxon>Polyphaga</taxon>
        <taxon>Cucujiformia</taxon>
        <taxon>Coccinelloidea</taxon>
        <taxon>Coccinellidae</taxon>
        <taxon>Scymninae</taxon>
        <taxon>Scymnini</taxon>
        <taxon>Cryptolaemus</taxon>
    </lineage>
</organism>
<keyword evidence="6" id="KW-0010">Activator</keyword>
<dbReference type="AlphaFoldDB" id="A0ABD2NIZ3"/>
<dbReference type="PANTHER" id="PTHR13512">
    <property type="entry name" value="MEDIATOR COMPLEX SUBUNIT 28"/>
    <property type="match status" value="1"/>
</dbReference>
<name>A0ABD2NIZ3_9CUCU</name>
<dbReference type="GO" id="GO:0005634">
    <property type="term" value="C:nucleus"/>
    <property type="evidence" value="ECO:0007669"/>
    <property type="project" value="UniProtKB-SubCell"/>
</dbReference>
<dbReference type="Pfam" id="PF11594">
    <property type="entry name" value="Med28"/>
    <property type="match status" value="1"/>
</dbReference>
<evidence type="ECO:0000256" key="8">
    <source>
        <dbReference type="ARBA" id="ARBA00023242"/>
    </source>
</evidence>
<reference evidence="11 12" key="1">
    <citation type="journal article" date="2021" name="BMC Biol.">
        <title>Horizontally acquired antibacterial genes associated with adaptive radiation of ladybird beetles.</title>
        <authorList>
            <person name="Li H.S."/>
            <person name="Tang X.F."/>
            <person name="Huang Y.H."/>
            <person name="Xu Z.Y."/>
            <person name="Chen M.L."/>
            <person name="Du X.Y."/>
            <person name="Qiu B.Y."/>
            <person name="Chen P.T."/>
            <person name="Zhang W."/>
            <person name="Slipinski A."/>
            <person name="Escalona H.E."/>
            <person name="Waterhouse R.M."/>
            <person name="Zwick A."/>
            <person name="Pang H."/>
        </authorList>
    </citation>
    <scope>NUCLEOTIDE SEQUENCE [LARGE SCALE GENOMIC DNA]</scope>
    <source>
        <strain evidence="11">SYSU2018</strain>
    </source>
</reference>
<keyword evidence="8" id="KW-0539">Nucleus</keyword>
<accession>A0ABD2NIZ3</accession>
<evidence type="ECO:0000256" key="3">
    <source>
        <dbReference type="ARBA" id="ARBA00019683"/>
    </source>
</evidence>
<protein>
    <recommendedName>
        <fullName evidence="3">Mediator of RNA polymerase II transcription subunit 28</fullName>
    </recommendedName>
    <alternativeName>
        <fullName evidence="9">Mediator complex subunit 28</fullName>
    </alternativeName>
</protein>
<keyword evidence="5" id="KW-0175">Coiled coil</keyword>
<dbReference type="InterPro" id="IPR021640">
    <property type="entry name" value="Mediator_Med28"/>
</dbReference>
<comment type="subcellular location">
    <subcellularLocation>
        <location evidence="1">Nucleus</location>
    </subcellularLocation>
</comment>
<evidence type="ECO:0000256" key="7">
    <source>
        <dbReference type="ARBA" id="ARBA00023163"/>
    </source>
</evidence>
<evidence type="ECO:0000256" key="5">
    <source>
        <dbReference type="ARBA" id="ARBA00023054"/>
    </source>
</evidence>
<sequence>MSVAEKDEIKVEVEHTTFRFIDLARQMEAFFLQKRFLLSALKPEMVIKEDINELRLELARKEEVLKKHSEKITVWQNILSDLKSSNKGSVKPNGGTSGNAGNISPSGEIPGNINPSPMLGLGVAPGMQQLQQDQFHQQLQQQRLQQMQHLQLQPQMQVSLGLQSEVNQGMVPHEIILMEQSGLQSLVSLFPNRELEEQCKVH</sequence>
<dbReference type="EMBL" id="JABFTP020000124">
    <property type="protein sequence ID" value="KAL3278731.1"/>
    <property type="molecule type" value="Genomic_DNA"/>
</dbReference>
<feature type="region of interest" description="Disordered" evidence="10">
    <location>
        <begin position="85"/>
        <end position="122"/>
    </location>
</feature>
<evidence type="ECO:0000256" key="9">
    <source>
        <dbReference type="ARBA" id="ARBA00031964"/>
    </source>
</evidence>
<comment type="similarity">
    <text evidence="2">Belongs to the Mediator complex subunit 28 family.</text>
</comment>
<dbReference type="Proteomes" id="UP001516400">
    <property type="component" value="Unassembled WGS sequence"/>
</dbReference>
<keyword evidence="7" id="KW-0804">Transcription</keyword>
<dbReference type="PANTHER" id="PTHR13512:SF2">
    <property type="entry name" value="MEDIATOR OF RNA POLYMERASE II TRANSCRIPTION SUBUNIT 28"/>
    <property type="match status" value="1"/>
</dbReference>
<proteinExistence type="inferred from homology"/>
<evidence type="ECO:0000256" key="6">
    <source>
        <dbReference type="ARBA" id="ARBA00023159"/>
    </source>
</evidence>
<comment type="caution">
    <text evidence="11">The sequence shown here is derived from an EMBL/GenBank/DDBJ whole genome shotgun (WGS) entry which is preliminary data.</text>
</comment>
<evidence type="ECO:0000256" key="4">
    <source>
        <dbReference type="ARBA" id="ARBA00023015"/>
    </source>
</evidence>
<evidence type="ECO:0000313" key="12">
    <source>
        <dbReference type="Proteomes" id="UP001516400"/>
    </source>
</evidence>
<evidence type="ECO:0000256" key="1">
    <source>
        <dbReference type="ARBA" id="ARBA00004123"/>
    </source>
</evidence>
<evidence type="ECO:0000256" key="2">
    <source>
        <dbReference type="ARBA" id="ARBA00005571"/>
    </source>
</evidence>
<evidence type="ECO:0000256" key="10">
    <source>
        <dbReference type="SAM" id="MobiDB-lite"/>
    </source>
</evidence>
<keyword evidence="12" id="KW-1185">Reference proteome</keyword>
<evidence type="ECO:0000313" key="11">
    <source>
        <dbReference type="EMBL" id="KAL3278731.1"/>
    </source>
</evidence>
<keyword evidence="4" id="KW-0805">Transcription regulation</keyword>